<dbReference type="EMBL" id="MGDB01000152">
    <property type="protein sequence ID" value="OGL38283.1"/>
    <property type="molecule type" value="Genomic_DNA"/>
</dbReference>
<dbReference type="AlphaFoldDB" id="A0A1F7R9R4"/>
<evidence type="ECO:0000313" key="2">
    <source>
        <dbReference type="EMBL" id="OGL38283.1"/>
    </source>
</evidence>
<reference evidence="2 3" key="1">
    <citation type="journal article" date="2016" name="Nat. Commun.">
        <title>Thousands of microbial genomes shed light on interconnected biogeochemical processes in an aquifer system.</title>
        <authorList>
            <person name="Anantharaman K."/>
            <person name="Brown C.T."/>
            <person name="Hug L.A."/>
            <person name="Sharon I."/>
            <person name="Castelle C.J."/>
            <person name="Probst A.J."/>
            <person name="Thomas B.C."/>
            <person name="Singh A."/>
            <person name="Wilkins M.J."/>
            <person name="Karaoz U."/>
            <person name="Brodie E.L."/>
            <person name="Williams K.H."/>
            <person name="Hubbard S.S."/>
            <person name="Banfield J.F."/>
        </authorList>
    </citation>
    <scope>NUCLEOTIDE SEQUENCE [LARGE SCALE GENOMIC DNA]</scope>
</reference>
<gene>
    <name evidence="2" type="ORF">A2042_09095</name>
</gene>
<accession>A0A1F7R9R4</accession>
<feature type="chain" id="PRO_5009532171" evidence="1">
    <location>
        <begin position="21"/>
        <end position="124"/>
    </location>
</feature>
<evidence type="ECO:0000256" key="1">
    <source>
        <dbReference type="SAM" id="SignalP"/>
    </source>
</evidence>
<dbReference type="Proteomes" id="UP000178526">
    <property type="component" value="Unassembled WGS sequence"/>
</dbReference>
<proteinExistence type="predicted"/>
<sequence>MKLKNLTIFISLIFFLFCFSCNYNNENSEQKSQGKIKKEKQAGENYFKEKPSLPSKGKIEGKKVRNLEDKLRDLFTLDEVSPIKGFLKKLQELFMEFSKENFETEFLGKETKDGKNERKKESRQ</sequence>
<name>A0A1F7R9R4_9BACT</name>
<evidence type="ECO:0000313" key="3">
    <source>
        <dbReference type="Proteomes" id="UP000178526"/>
    </source>
</evidence>
<keyword evidence="1" id="KW-0732">Signal</keyword>
<organism evidence="2 3">
    <name type="scientific">Candidatus Schekmanbacteria bacterium GWA2_38_11</name>
    <dbReference type="NCBI Taxonomy" id="1817876"/>
    <lineage>
        <taxon>Bacteria</taxon>
        <taxon>Candidatus Schekmaniibacteriota</taxon>
    </lineage>
</organism>
<protein>
    <submittedName>
        <fullName evidence="2">Uncharacterized protein</fullName>
    </submittedName>
</protein>
<comment type="caution">
    <text evidence="2">The sequence shown here is derived from an EMBL/GenBank/DDBJ whole genome shotgun (WGS) entry which is preliminary data.</text>
</comment>
<feature type="signal peptide" evidence="1">
    <location>
        <begin position="1"/>
        <end position="20"/>
    </location>
</feature>